<proteinExistence type="predicted"/>
<evidence type="ECO:0000259" key="1">
    <source>
        <dbReference type="Pfam" id="PF13276"/>
    </source>
</evidence>
<sequence>MAYIDAYRARFGVEPICAVLTEHGITIAPSTYHAHKVTPVSLAALEEAYLVNALYTLWADNWSVYGVRKLHHAARRAGLAVGRDQVGRLMAIAGIRGVTRGRHTTSTTVRDETAPRHPDLVKRGWDTPTCPDQLWVADFSYVWTLTGFVYVAFIVDV</sequence>
<dbReference type="EMBL" id="JADJIB010000004">
    <property type="protein sequence ID" value="MBK7274160.1"/>
    <property type="molecule type" value="Genomic_DNA"/>
</dbReference>
<dbReference type="InterPro" id="IPR050900">
    <property type="entry name" value="Transposase_IS3/IS150/IS904"/>
</dbReference>
<feature type="domain" description="HTH-like" evidence="1">
    <location>
        <begin position="46"/>
        <end position="103"/>
    </location>
</feature>
<dbReference type="InterPro" id="IPR025948">
    <property type="entry name" value="HTH-like_dom"/>
</dbReference>
<protein>
    <submittedName>
        <fullName evidence="2">IS3 family transposase</fullName>
    </submittedName>
</protein>
<dbReference type="AlphaFoldDB" id="A0A935IMV5"/>
<evidence type="ECO:0000313" key="3">
    <source>
        <dbReference type="Proteomes" id="UP000726105"/>
    </source>
</evidence>
<accession>A0A935IMV5</accession>
<comment type="caution">
    <text evidence="2">The sequence shown here is derived from an EMBL/GenBank/DDBJ whole genome shotgun (WGS) entry which is preliminary data.</text>
</comment>
<dbReference type="Pfam" id="PF13276">
    <property type="entry name" value="HTH_21"/>
    <property type="match status" value="1"/>
</dbReference>
<organism evidence="2 3">
    <name type="scientific">Candidatus Phosphoribacter hodrii</name>
    <dbReference type="NCBI Taxonomy" id="2953743"/>
    <lineage>
        <taxon>Bacteria</taxon>
        <taxon>Bacillati</taxon>
        <taxon>Actinomycetota</taxon>
        <taxon>Actinomycetes</taxon>
        <taxon>Micrococcales</taxon>
        <taxon>Dermatophilaceae</taxon>
        <taxon>Candidatus Phosphoribacter</taxon>
    </lineage>
</organism>
<reference evidence="2 3" key="1">
    <citation type="submission" date="2020-10" db="EMBL/GenBank/DDBJ databases">
        <title>Connecting structure to function with the recovery of over 1000 high-quality activated sludge metagenome-assembled genomes encoding full-length rRNA genes using long-read sequencing.</title>
        <authorList>
            <person name="Singleton C.M."/>
            <person name="Petriglieri F."/>
            <person name="Kristensen J.M."/>
            <person name="Kirkegaard R.H."/>
            <person name="Michaelsen T.Y."/>
            <person name="Andersen M.H."/>
            <person name="Karst S.M."/>
            <person name="Dueholm M.S."/>
            <person name="Nielsen P.H."/>
            <person name="Albertsen M."/>
        </authorList>
    </citation>
    <scope>NUCLEOTIDE SEQUENCE [LARGE SCALE GENOMIC DNA]</scope>
    <source>
        <strain evidence="2">Ega_18-Q3-R5-49_MAXAC.001</strain>
    </source>
</reference>
<evidence type="ECO:0000313" key="2">
    <source>
        <dbReference type="EMBL" id="MBK7274160.1"/>
    </source>
</evidence>
<name>A0A935IMV5_9MICO</name>
<dbReference type="Proteomes" id="UP000726105">
    <property type="component" value="Unassembled WGS sequence"/>
</dbReference>
<dbReference type="PANTHER" id="PTHR46889:SF4">
    <property type="entry name" value="TRANSPOSASE INSO FOR INSERTION SEQUENCE ELEMENT IS911B-RELATED"/>
    <property type="match status" value="1"/>
</dbReference>
<gene>
    <name evidence="2" type="ORF">IPI13_13665</name>
</gene>
<dbReference type="PANTHER" id="PTHR46889">
    <property type="entry name" value="TRANSPOSASE INSF FOR INSERTION SEQUENCE IS3B-RELATED"/>
    <property type="match status" value="1"/>
</dbReference>
<feature type="non-terminal residue" evidence="2">
    <location>
        <position position="157"/>
    </location>
</feature>